<dbReference type="RefSeq" id="WP_184911937.1">
    <property type="nucleotide sequence ID" value="NZ_JACHJR010000001.1"/>
</dbReference>
<gene>
    <name evidence="2" type="ORF">F4556_001016</name>
</gene>
<accession>A0A7W7WFR9</accession>
<organism evidence="2 3">
    <name type="scientific">Kitasatospora gansuensis</name>
    <dbReference type="NCBI Taxonomy" id="258050"/>
    <lineage>
        <taxon>Bacteria</taxon>
        <taxon>Bacillati</taxon>
        <taxon>Actinomycetota</taxon>
        <taxon>Actinomycetes</taxon>
        <taxon>Kitasatosporales</taxon>
        <taxon>Streptomycetaceae</taxon>
        <taxon>Kitasatospora</taxon>
    </lineage>
</organism>
<dbReference type="Proteomes" id="UP000573327">
    <property type="component" value="Unassembled WGS sequence"/>
</dbReference>
<feature type="chain" id="PRO_5039630464" description="Secreted protein" evidence="1">
    <location>
        <begin position="21"/>
        <end position="176"/>
    </location>
</feature>
<evidence type="ECO:0000313" key="2">
    <source>
        <dbReference type="EMBL" id="MBB4945481.1"/>
    </source>
</evidence>
<name>A0A7W7WFR9_9ACTN</name>
<comment type="caution">
    <text evidence="2">The sequence shown here is derived from an EMBL/GenBank/DDBJ whole genome shotgun (WGS) entry which is preliminary data.</text>
</comment>
<sequence>MRHWVLVAAATAAVIAGALAVNPAQGTVRASRPAAPSALPSAAAPDPAKATLPLDCGPFPTAVALSFGAVLDGRPSTVVAAHCAAENGTPPDGVYLLTPGQDGRPQISATLVKPTEGLTVTELKLRSDGTITARARGYSSDEIPRYAPDLTVLLSWHHQAGGGWLRSRTTEPATKV</sequence>
<keyword evidence="3" id="KW-1185">Reference proteome</keyword>
<evidence type="ECO:0000313" key="3">
    <source>
        <dbReference type="Proteomes" id="UP000573327"/>
    </source>
</evidence>
<evidence type="ECO:0000256" key="1">
    <source>
        <dbReference type="SAM" id="SignalP"/>
    </source>
</evidence>
<protein>
    <recommendedName>
        <fullName evidence="4">Secreted protein</fullName>
    </recommendedName>
</protein>
<proteinExistence type="predicted"/>
<feature type="signal peptide" evidence="1">
    <location>
        <begin position="1"/>
        <end position="20"/>
    </location>
</feature>
<dbReference type="AlphaFoldDB" id="A0A7W7WFR9"/>
<reference evidence="2 3" key="1">
    <citation type="submission" date="2020-08" db="EMBL/GenBank/DDBJ databases">
        <title>Sequencing the genomes of 1000 actinobacteria strains.</title>
        <authorList>
            <person name="Klenk H.-P."/>
        </authorList>
    </citation>
    <scope>NUCLEOTIDE SEQUENCE [LARGE SCALE GENOMIC DNA]</scope>
    <source>
        <strain evidence="2 3">DSM 44786</strain>
    </source>
</reference>
<evidence type="ECO:0008006" key="4">
    <source>
        <dbReference type="Google" id="ProtNLM"/>
    </source>
</evidence>
<dbReference type="EMBL" id="JACHJR010000001">
    <property type="protein sequence ID" value="MBB4945481.1"/>
    <property type="molecule type" value="Genomic_DNA"/>
</dbReference>
<keyword evidence="1" id="KW-0732">Signal</keyword>